<evidence type="ECO:0000256" key="5">
    <source>
        <dbReference type="ARBA" id="ARBA00022989"/>
    </source>
</evidence>
<evidence type="ECO:0000256" key="2">
    <source>
        <dbReference type="ARBA" id="ARBA00008574"/>
    </source>
</evidence>
<evidence type="ECO:0000256" key="1">
    <source>
        <dbReference type="ARBA" id="ARBA00004141"/>
    </source>
</evidence>
<protein>
    <recommendedName>
        <fullName evidence="8">S-acyltransferase</fullName>
        <ecNumber evidence="8">2.3.1.225</ecNumber>
    </recommendedName>
    <alternativeName>
        <fullName evidence="8">Palmitoyltransferase</fullName>
    </alternativeName>
</protein>
<comment type="similarity">
    <text evidence="2 8">Belongs to the DHHC palmitoyltransferase family.</text>
</comment>
<keyword evidence="6 8" id="KW-0472">Membrane</keyword>
<dbReference type="EMBL" id="CAXHTA020000011">
    <property type="protein sequence ID" value="CAL5224591.1"/>
    <property type="molecule type" value="Genomic_DNA"/>
</dbReference>
<evidence type="ECO:0000256" key="6">
    <source>
        <dbReference type="ARBA" id="ARBA00023136"/>
    </source>
</evidence>
<keyword evidence="4 8" id="KW-0812">Transmembrane</keyword>
<gene>
    <name evidence="11" type="primary">g7300</name>
    <name evidence="11" type="ORF">VP750_LOCUS6250</name>
</gene>
<evidence type="ECO:0000256" key="9">
    <source>
        <dbReference type="SAM" id="MobiDB-lite"/>
    </source>
</evidence>
<evidence type="ECO:0000256" key="8">
    <source>
        <dbReference type="RuleBase" id="RU079119"/>
    </source>
</evidence>
<dbReference type="PROSITE" id="PS50216">
    <property type="entry name" value="DHHC"/>
    <property type="match status" value="1"/>
</dbReference>
<comment type="caution">
    <text evidence="11">The sequence shown here is derived from an EMBL/GenBank/DDBJ whole genome shotgun (WGS) entry which is preliminary data.</text>
</comment>
<keyword evidence="12" id="KW-1185">Reference proteome</keyword>
<dbReference type="InterPro" id="IPR039859">
    <property type="entry name" value="PFA4/ZDH16/20/ERF2-like"/>
</dbReference>
<dbReference type="PANTHER" id="PTHR12246">
    <property type="entry name" value="PALMITOYLTRANSFERASE ZDHHC16"/>
    <property type="match status" value="1"/>
</dbReference>
<comment type="subcellular location">
    <subcellularLocation>
        <location evidence="1">Membrane</location>
        <topology evidence="1">Multi-pass membrane protein</topology>
    </subcellularLocation>
</comment>
<name>A0ABP1FYM6_9CHLO</name>
<evidence type="ECO:0000313" key="11">
    <source>
        <dbReference type="EMBL" id="CAL5224591.1"/>
    </source>
</evidence>
<feature type="compositionally biased region" description="Polar residues" evidence="9">
    <location>
        <begin position="1"/>
        <end position="25"/>
    </location>
</feature>
<evidence type="ECO:0000313" key="12">
    <source>
        <dbReference type="Proteomes" id="UP001497392"/>
    </source>
</evidence>
<keyword evidence="3 8" id="KW-0808">Transferase</keyword>
<feature type="domain" description="Palmitoyltransferase DHHC" evidence="10">
    <location>
        <begin position="137"/>
        <end position="281"/>
    </location>
</feature>
<feature type="transmembrane region" description="Helical" evidence="8">
    <location>
        <begin position="240"/>
        <end position="266"/>
    </location>
</feature>
<organism evidence="11 12">
    <name type="scientific">Coccomyxa viridis</name>
    <dbReference type="NCBI Taxonomy" id="1274662"/>
    <lineage>
        <taxon>Eukaryota</taxon>
        <taxon>Viridiplantae</taxon>
        <taxon>Chlorophyta</taxon>
        <taxon>core chlorophytes</taxon>
        <taxon>Trebouxiophyceae</taxon>
        <taxon>Trebouxiophyceae incertae sedis</taxon>
        <taxon>Coccomyxaceae</taxon>
        <taxon>Coccomyxa</taxon>
    </lineage>
</organism>
<evidence type="ECO:0000256" key="3">
    <source>
        <dbReference type="ARBA" id="ARBA00022679"/>
    </source>
</evidence>
<keyword evidence="5 8" id="KW-1133">Transmembrane helix</keyword>
<feature type="region of interest" description="Disordered" evidence="9">
    <location>
        <begin position="1"/>
        <end position="41"/>
    </location>
</feature>
<comment type="domain">
    <text evidence="8">The DHHC domain is required for palmitoyltransferase activity.</text>
</comment>
<accession>A0ABP1FYM6</accession>
<evidence type="ECO:0000256" key="4">
    <source>
        <dbReference type="ARBA" id="ARBA00022692"/>
    </source>
</evidence>
<sequence>MSSIRQKSPATKGYSTPEGSLSPSRSLEVPTDGTLAASQHKQRRENRSWVQRFNGTVIAVLFIFGFIYSTVTLCVILPWLSYSVPGVLNLASFSLETGTALWCFLLCVIVDPGRVPDDYQPDLEANAVVQVKRKGGEVRYCQKCCKPKPPRTHHCKVCKRCVLRMDHHCPWIGNCVGHGNYKSFLLFLIYVSMAIVHALGLLCAHALYWLRMHGENRQHSIRTGPAGTVIGAGHQIHTTVFWAITQTVCLAFSMPLTIGLTMLLVWNLYLALQNKTTIEFHEGVTANMKASISGGGYQHPYDLGCCGNLHAICGGNPLLWLIPNRAAGMGDGTVFPTSWDSLAEHNAFSL</sequence>
<evidence type="ECO:0000259" key="10">
    <source>
        <dbReference type="Pfam" id="PF01529"/>
    </source>
</evidence>
<keyword evidence="7 8" id="KW-0012">Acyltransferase</keyword>
<evidence type="ECO:0000256" key="7">
    <source>
        <dbReference type="ARBA" id="ARBA00023315"/>
    </source>
</evidence>
<dbReference type="InterPro" id="IPR001594">
    <property type="entry name" value="Palmitoyltrfase_DHHC"/>
</dbReference>
<proteinExistence type="inferred from homology"/>
<comment type="catalytic activity">
    <reaction evidence="8">
        <text>L-cysteinyl-[protein] + hexadecanoyl-CoA = S-hexadecanoyl-L-cysteinyl-[protein] + CoA</text>
        <dbReference type="Rhea" id="RHEA:36683"/>
        <dbReference type="Rhea" id="RHEA-COMP:10131"/>
        <dbReference type="Rhea" id="RHEA-COMP:11032"/>
        <dbReference type="ChEBI" id="CHEBI:29950"/>
        <dbReference type="ChEBI" id="CHEBI:57287"/>
        <dbReference type="ChEBI" id="CHEBI:57379"/>
        <dbReference type="ChEBI" id="CHEBI:74151"/>
        <dbReference type="EC" id="2.3.1.225"/>
    </reaction>
</comment>
<dbReference type="Proteomes" id="UP001497392">
    <property type="component" value="Unassembled WGS sequence"/>
</dbReference>
<feature type="transmembrane region" description="Helical" evidence="8">
    <location>
        <begin position="53"/>
        <end position="80"/>
    </location>
</feature>
<reference evidence="11 12" key="1">
    <citation type="submission" date="2024-06" db="EMBL/GenBank/DDBJ databases">
        <authorList>
            <person name="Kraege A."/>
            <person name="Thomma B."/>
        </authorList>
    </citation>
    <scope>NUCLEOTIDE SEQUENCE [LARGE SCALE GENOMIC DNA]</scope>
</reference>
<dbReference type="Pfam" id="PF01529">
    <property type="entry name" value="DHHC"/>
    <property type="match status" value="1"/>
</dbReference>
<dbReference type="EC" id="2.3.1.225" evidence="8"/>
<feature type="transmembrane region" description="Helical" evidence="8">
    <location>
        <begin position="184"/>
        <end position="210"/>
    </location>
</feature>